<accession>A0A8K0GPH2</accession>
<dbReference type="AlphaFoldDB" id="A0A8K0GPH2"/>
<keyword evidence="1" id="KW-0472">Membrane</keyword>
<dbReference type="Proteomes" id="UP000796880">
    <property type="component" value="Unassembled WGS sequence"/>
</dbReference>
<dbReference type="EMBL" id="VOIH02000012">
    <property type="protein sequence ID" value="KAF3432476.1"/>
    <property type="molecule type" value="Genomic_DNA"/>
</dbReference>
<name>A0A8K0GPH2_9ROSA</name>
<organism evidence="2 3">
    <name type="scientific">Rhamnella rubrinervis</name>
    <dbReference type="NCBI Taxonomy" id="2594499"/>
    <lineage>
        <taxon>Eukaryota</taxon>
        <taxon>Viridiplantae</taxon>
        <taxon>Streptophyta</taxon>
        <taxon>Embryophyta</taxon>
        <taxon>Tracheophyta</taxon>
        <taxon>Spermatophyta</taxon>
        <taxon>Magnoliopsida</taxon>
        <taxon>eudicotyledons</taxon>
        <taxon>Gunneridae</taxon>
        <taxon>Pentapetalae</taxon>
        <taxon>rosids</taxon>
        <taxon>fabids</taxon>
        <taxon>Rosales</taxon>
        <taxon>Rhamnaceae</taxon>
        <taxon>rhamnoid group</taxon>
        <taxon>Rhamneae</taxon>
        <taxon>Rhamnella</taxon>
    </lineage>
</organism>
<gene>
    <name evidence="2" type="ORF">FNV43_RR27216</name>
</gene>
<feature type="transmembrane region" description="Helical" evidence="1">
    <location>
        <begin position="609"/>
        <end position="627"/>
    </location>
</feature>
<proteinExistence type="predicted"/>
<keyword evidence="3" id="KW-1185">Reference proteome</keyword>
<evidence type="ECO:0000313" key="3">
    <source>
        <dbReference type="Proteomes" id="UP000796880"/>
    </source>
</evidence>
<protein>
    <recommendedName>
        <fullName evidence="4">RNase H type-1 domain-containing protein</fullName>
    </recommendedName>
</protein>
<sequence>MGVSLGRRKIFGRFGTSLQVMDHPWYIIGDLMSSQSAHERLVEVLLFTLLIDFRGRGGGAGLNSNFMVLESAVDSMDKFRSNHVGNFFSRGSGATTFTPFRRSAPARQFILPLRAIWIIGFTREGGDFDGRMREFGPFIFEAIRPRYLSSLSTGRQMWGRRIRLDASGSMVSMFEGYEGFLSLSLQLMDYGHCECTSRYRMRAGSGGYFVTSRGFIKDLVGSFGVRLDSTYVDNSYASRGGFLTYWGGNTVRGSSIEYCDFLLSQWWWVSILVSLCITGNDGFANYRILTDLARGIETPLKIDNTTLLGNFGHYTRVLVDMDLSGFVPEKLLLETTDDCIEVDVDPPSMAVINTEIGIEVQPFALNLGATPSKNDFNTKVDAFGDSEDVHDDYADERVVNEWPPLHGQRASKPLKKFDGMPNVGHQSNVMAIILVMLDSFGTLNAAQQNLNLVASQPLVFNLWTIAVEFKGCKCYATGSLDYSCSLVSLPIGYLKVNIDGCLGPAKCDVYFVTSRSFIKGSFAVPLDLRYAFVSELLGVISAIECARDFRWDHLWLKCNSTYVAYLLIRQEVIVSWAYKTRWVNCPRHIFSIYFWVSNIFREENIIADALLKLIVFSFGATWWWGLLDSCSSMHYRNVNGFENYKFRK</sequence>
<comment type="caution">
    <text evidence="2">The sequence shown here is derived from an EMBL/GenBank/DDBJ whole genome shotgun (WGS) entry which is preliminary data.</text>
</comment>
<reference evidence="2" key="1">
    <citation type="submission" date="2020-03" db="EMBL/GenBank/DDBJ databases">
        <title>A high-quality chromosome-level genome assembly of a woody plant with both climbing and erect habits, Rhamnella rubrinervis.</title>
        <authorList>
            <person name="Lu Z."/>
            <person name="Yang Y."/>
            <person name="Zhu X."/>
            <person name="Sun Y."/>
        </authorList>
    </citation>
    <scope>NUCLEOTIDE SEQUENCE</scope>
    <source>
        <strain evidence="2">BYM</strain>
        <tissue evidence="2">Leaf</tissue>
    </source>
</reference>
<evidence type="ECO:0000256" key="1">
    <source>
        <dbReference type="SAM" id="Phobius"/>
    </source>
</evidence>
<keyword evidence="1" id="KW-0812">Transmembrane</keyword>
<evidence type="ECO:0000313" key="2">
    <source>
        <dbReference type="EMBL" id="KAF3432476.1"/>
    </source>
</evidence>
<keyword evidence="1" id="KW-1133">Transmembrane helix</keyword>
<evidence type="ECO:0008006" key="4">
    <source>
        <dbReference type="Google" id="ProtNLM"/>
    </source>
</evidence>
<dbReference type="OrthoDB" id="1166390at2759"/>